<evidence type="ECO:0000313" key="8">
    <source>
        <dbReference type="Proteomes" id="UP000799302"/>
    </source>
</evidence>
<keyword evidence="2" id="KW-0175">Coiled coil</keyword>
<dbReference type="Pfam" id="PF17100">
    <property type="entry name" value="NACHT_N"/>
    <property type="match status" value="1"/>
</dbReference>
<dbReference type="EMBL" id="MU004233">
    <property type="protein sequence ID" value="KAF2670758.1"/>
    <property type="molecule type" value="Genomic_DNA"/>
</dbReference>
<feature type="domain" description="NWD NACHT-NTPase N-terminal" evidence="5">
    <location>
        <begin position="95"/>
        <end position="304"/>
    </location>
</feature>
<feature type="region of interest" description="Disordered" evidence="3">
    <location>
        <begin position="1"/>
        <end position="87"/>
    </location>
</feature>
<keyword evidence="4" id="KW-1133">Transmembrane helix</keyword>
<keyword evidence="8" id="KW-1185">Reference proteome</keyword>
<dbReference type="AlphaFoldDB" id="A0A6A6UI37"/>
<reference evidence="7" key="1">
    <citation type="journal article" date="2020" name="Stud. Mycol.">
        <title>101 Dothideomycetes genomes: a test case for predicting lifestyles and emergence of pathogens.</title>
        <authorList>
            <person name="Haridas S."/>
            <person name="Albert R."/>
            <person name="Binder M."/>
            <person name="Bloem J."/>
            <person name="Labutti K."/>
            <person name="Salamov A."/>
            <person name="Andreopoulos B."/>
            <person name="Baker S."/>
            <person name="Barry K."/>
            <person name="Bills G."/>
            <person name="Bluhm B."/>
            <person name="Cannon C."/>
            <person name="Castanera R."/>
            <person name="Culley D."/>
            <person name="Daum C."/>
            <person name="Ezra D."/>
            <person name="Gonzalez J."/>
            <person name="Henrissat B."/>
            <person name="Kuo A."/>
            <person name="Liang C."/>
            <person name="Lipzen A."/>
            <person name="Lutzoni F."/>
            <person name="Magnuson J."/>
            <person name="Mondo S."/>
            <person name="Nolan M."/>
            <person name="Ohm R."/>
            <person name="Pangilinan J."/>
            <person name="Park H.-J."/>
            <person name="Ramirez L."/>
            <person name="Alfaro M."/>
            <person name="Sun H."/>
            <person name="Tritt A."/>
            <person name="Yoshinaga Y."/>
            <person name="Zwiers L.-H."/>
            <person name="Turgeon B."/>
            <person name="Goodwin S."/>
            <person name="Spatafora J."/>
            <person name="Crous P."/>
            <person name="Grigoriev I."/>
        </authorList>
    </citation>
    <scope>NUCLEOTIDE SEQUENCE</scope>
    <source>
        <strain evidence="7">CBS 115976</strain>
    </source>
</reference>
<dbReference type="InterPro" id="IPR056884">
    <property type="entry name" value="NPHP3-like_N"/>
</dbReference>
<feature type="transmembrane region" description="Helical" evidence="4">
    <location>
        <begin position="1171"/>
        <end position="1190"/>
    </location>
</feature>
<dbReference type="Pfam" id="PF24883">
    <property type="entry name" value="NPHP3_N"/>
    <property type="match status" value="1"/>
</dbReference>
<evidence type="ECO:0000259" key="5">
    <source>
        <dbReference type="Pfam" id="PF17100"/>
    </source>
</evidence>
<gene>
    <name evidence="7" type="ORF">BT63DRAFT_411860</name>
</gene>
<accession>A0A6A6UI37</accession>
<feature type="compositionally biased region" description="Basic and acidic residues" evidence="3">
    <location>
        <begin position="1143"/>
        <end position="1157"/>
    </location>
</feature>
<feature type="region of interest" description="Disordered" evidence="3">
    <location>
        <begin position="1143"/>
        <end position="1164"/>
    </location>
</feature>
<sequence length="1202" mass="136703">MDERKRHRGLRHRLGLRKEPRDNPPQPDAPAPAQQPHQEPPPIADPATTSAVNAVTDPVPDLVAVAEAPPVGNSNQDPPPAVKPPEPPVAEVSLRLWTGAYHAVKDSEPSLVEDYEMILTRYKNGPSKENAFANVDDEERLKLMKEITDKSLRKAKSRPKAEAAVEGTVQAIEFARELVGGFLEPYPPAALAWSGFCTITPFLLKPILETKKLRDGLEEVVGNMRFSMNLAPLLLRESWKNDVQFQSLQTEMSSCIQKYYQGMLIFEMNCVKACHNRWNFIKDWVSANNWDGQVSDIRKAKEELESKISLYSNEAIKEHLRTTITTLQGMQSDLGEMRKNQEKSMLRELTKDRDIMVGEFNITQYVPADAEELNKRRIPGTCEWFLTDDKYLEWLNSNDSKLLLVSAPPGCGKSVLSAYLIQEEFRRQWPDEQICYYFFKDQVEQNKITNALRVLLHQLFLGSPDVIEYVESEIRRAGKALKDDFKKLGGIFQQAVKTGLTAHVICVLDALDECDPGKLQNLIDWIDRLISATNVKSKSSITVKFLLTTRGLPVILNAFSKCHQTLRHVSAEEKEDSLQNEIELVMEAQFEQFARNNGLDKEPEKRKDLWDNLTRLGQHQRTYLWVELIFKALGETRLKMKSEWEALIKDPPLTIFATYGRLLKFVKPNEQSRVKVLMHLVFAAQRPLSLVEASMAMTVHTSKKDSAATVGEYVDDLMKERAFREWLLPTCGFFISVYGDRLFFIHQTAKDYLSTPMSEGELADPKIEPQLFRGTVTDRLAHAVAAEACIAFLSIKEVLDLEEDDLGNFFPLQPHDHDNFDSYLLSTLEQNEASRANIETLPRSTPVQSYDSDFIAAPSLDLLGSSSSNSHLSEKASPTQRFYVDLYYFWQFWALHFEYAQELPTEKSQSVIDVEDRFMERYYSLWILPLPISVRNPLAWSGYPTVPETWHHLILLSVILGQAKLVERVIQTTESTAILHEDFTFTRYNATYFGQLWHAAYEWNHKPLVKWLLNHGSEAKQPLLINDTSMSVLERCITKCDRATAKLLIKRGEDIDELNGNGLTHLTQTLKSIVCSGIDEPDDFTLRRVELLLRMGASWKSAMKYIGENTEPSSDKSERALAVQLLDHPSLRAYKAKCISSMREQDGEPAKSLEQHGRLNRPLNGRNVGNYSPSIAIVLILLAYSFWYLASQSVLGTVPPMG</sequence>
<dbReference type="Gene3D" id="3.40.50.300">
    <property type="entry name" value="P-loop containing nucleotide triphosphate hydrolases"/>
    <property type="match status" value="1"/>
</dbReference>
<dbReference type="SUPFAM" id="SSF48403">
    <property type="entry name" value="Ankyrin repeat"/>
    <property type="match status" value="1"/>
</dbReference>
<evidence type="ECO:0000256" key="1">
    <source>
        <dbReference type="ARBA" id="ARBA00022737"/>
    </source>
</evidence>
<evidence type="ECO:0000256" key="3">
    <source>
        <dbReference type="SAM" id="MobiDB-lite"/>
    </source>
</evidence>
<evidence type="ECO:0000259" key="6">
    <source>
        <dbReference type="Pfam" id="PF24883"/>
    </source>
</evidence>
<keyword evidence="4" id="KW-0472">Membrane</keyword>
<dbReference type="InterPro" id="IPR027417">
    <property type="entry name" value="P-loop_NTPase"/>
</dbReference>
<dbReference type="InterPro" id="IPR031359">
    <property type="entry name" value="NACHT_N"/>
</dbReference>
<evidence type="ECO:0000313" key="7">
    <source>
        <dbReference type="EMBL" id="KAF2670758.1"/>
    </source>
</evidence>
<dbReference type="Proteomes" id="UP000799302">
    <property type="component" value="Unassembled WGS sequence"/>
</dbReference>
<keyword evidence="4" id="KW-0812">Transmembrane</keyword>
<protein>
    <submittedName>
        <fullName evidence="7">Uncharacterized protein</fullName>
    </submittedName>
</protein>
<evidence type="ECO:0000256" key="2">
    <source>
        <dbReference type="SAM" id="Coils"/>
    </source>
</evidence>
<keyword evidence="1" id="KW-0677">Repeat</keyword>
<proteinExistence type="predicted"/>
<feature type="compositionally biased region" description="Basic residues" evidence="3">
    <location>
        <begin position="1"/>
        <end position="15"/>
    </location>
</feature>
<feature type="coiled-coil region" evidence="2">
    <location>
        <begin position="287"/>
        <end position="314"/>
    </location>
</feature>
<dbReference type="OrthoDB" id="194358at2759"/>
<organism evidence="7 8">
    <name type="scientific">Microthyrium microscopicum</name>
    <dbReference type="NCBI Taxonomy" id="703497"/>
    <lineage>
        <taxon>Eukaryota</taxon>
        <taxon>Fungi</taxon>
        <taxon>Dikarya</taxon>
        <taxon>Ascomycota</taxon>
        <taxon>Pezizomycotina</taxon>
        <taxon>Dothideomycetes</taxon>
        <taxon>Dothideomycetes incertae sedis</taxon>
        <taxon>Microthyriales</taxon>
        <taxon>Microthyriaceae</taxon>
        <taxon>Microthyrium</taxon>
    </lineage>
</organism>
<dbReference type="PANTHER" id="PTHR10039">
    <property type="entry name" value="AMELOGENIN"/>
    <property type="match status" value="1"/>
</dbReference>
<dbReference type="PANTHER" id="PTHR10039:SF17">
    <property type="entry name" value="FUNGAL STAND N-TERMINAL GOODBYE DOMAIN-CONTAINING PROTEIN-RELATED"/>
    <property type="match status" value="1"/>
</dbReference>
<dbReference type="InterPro" id="IPR036770">
    <property type="entry name" value="Ankyrin_rpt-contain_sf"/>
</dbReference>
<name>A0A6A6UI37_9PEZI</name>
<evidence type="ECO:0000256" key="4">
    <source>
        <dbReference type="SAM" id="Phobius"/>
    </source>
</evidence>
<feature type="compositionally biased region" description="Pro residues" evidence="3">
    <location>
        <begin position="77"/>
        <end position="87"/>
    </location>
</feature>
<feature type="domain" description="Nephrocystin 3-like N-terminal" evidence="6">
    <location>
        <begin position="380"/>
        <end position="550"/>
    </location>
</feature>
<dbReference type="Gene3D" id="1.25.40.20">
    <property type="entry name" value="Ankyrin repeat-containing domain"/>
    <property type="match status" value="1"/>
</dbReference>
<dbReference type="SUPFAM" id="SSF52540">
    <property type="entry name" value="P-loop containing nucleoside triphosphate hydrolases"/>
    <property type="match status" value="1"/>
</dbReference>